<dbReference type="Proteomes" id="UP001143856">
    <property type="component" value="Unassembled WGS sequence"/>
</dbReference>
<evidence type="ECO:0000313" key="1">
    <source>
        <dbReference type="EMBL" id="KAJ2976100.1"/>
    </source>
</evidence>
<name>A0ACC1N9Y2_9PEZI</name>
<reference evidence="1" key="1">
    <citation type="submission" date="2022-10" db="EMBL/GenBank/DDBJ databases">
        <title>Genome Sequence of Xylaria curta.</title>
        <authorList>
            <person name="Buettner E."/>
        </authorList>
    </citation>
    <scope>NUCLEOTIDE SEQUENCE</scope>
    <source>
        <strain evidence="1">Babe10</strain>
    </source>
</reference>
<accession>A0ACC1N9Y2</accession>
<keyword evidence="2" id="KW-1185">Reference proteome</keyword>
<proteinExistence type="predicted"/>
<gene>
    <name evidence="1" type="ORF">NUW58_g8175</name>
</gene>
<comment type="caution">
    <text evidence="1">The sequence shown here is derived from an EMBL/GenBank/DDBJ whole genome shotgun (WGS) entry which is preliminary data.</text>
</comment>
<sequence length="826" mass="89363">MSGSNPTPAVSATVLAAMMDDLGDHRIEELAKDDKSRSRFRPTASRNTAGGTKSARPPHSTARRNSLSKRYHAAIEDGVFDDDDAAGVSGLDPLDGGNAHRVRDPTRQPFGQSRLENQVLDAVGAPSKRPRYDPSHPTFRKVKTKRVDGDIGYSPRVSRHSDTPNGLHVSSLGGIVPEGGEVKRWNPERPGNGTLQIDDLMMLKRPAGRGHFSLGPTSTLRQPAQVTGCGRGRSGPLSSPLEKSKLDHESSIRQPQKGASRGAGEQVPQTPPTGLHSSATPNAKSESSSSTATSWIAPHLRKENGSRSSVLRDSAVAQKRSPQWSEAIVVNVLDQDMTICKIPTLNAREIFLRQRVLMLPQGGADDKLAQGQIILYELLDAPVGIWELIVEGENYGTRGDIRELLEVLPNGSTVYLRRHRKGGPVRSNPLRFSTIDEATTFMNEANVRRNQYSSSSETIHAETVIQLLPVQDAAKRGTIGESNEKDTSWAAVKSAKTSENKVDGLGLAKQPRRQGPDQEELKLAIENGHFTIEPLTTSAQRPEPNGKATTCGGPEIHHRASLQESGGAFAGDSQLSRTLSSNVGSRPNSPQHALAIALPATLTLAKQMDGNDEPGRSGWSDDESNGSDDDLISFTPERKGGPLKPPPEKTREAVKKEVLNALRDLKALDGVSVPKDLSSNSLQLSWGISVSQEVVMKSFSSLKILLGGSQDPALMASLLHLVEIDEFLSLSREEQKGCLKALCTLVRGLEPRIVRSQKEISALRSGDEVCPEEIEDLNMLIRRGKYGCPRQRSLPLPSQGPMHSRQSSTADTMTMLADQLGSLSMS</sequence>
<protein>
    <submittedName>
        <fullName evidence="1">Uncharacterized protein</fullName>
    </submittedName>
</protein>
<evidence type="ECO:0000313" key="2">
    <source>
        <dbReference type="Proteomes" id="UP001143856"/>
    </source>
</evidence>
<dbReference type="EMBL" id="JAPDGR010002378">
    <property type="protein sequence ID" value="KAJ2976100.1"/>
    <property type="molecule type" value="Genomic_DNA"/>
</dbReference>
<organism evidence="1 2">
    <name type="scientific">Xylaria curta</name>
    <dbReference type="NCBI Taxonomy" id="42375"/>
    <lineage>
        <taxon>Eukaryota</taxon>
        <taxon>Fungi</taxon>
        <taxon>Dikarya</taxon>
        <taxon>Ascomycota</taxon>
        <taxon>Pezizomycotina</taxon>
        <taxon>Sordariomycetes</taxon>
        <taxon>Xylariomycetidae</taxon>
        <taxon>Xylariales</taxon>
        <taxon>Xylariaceae</taxon>
        <taxon>Xylaria</taxon>
    </lineage>
</organism>